<accession>A0A6A5H0H7</accession>
<organism evidence="2 3">
    <name type="scientific">Caenorhabditis remanei</name>
    <name type="common">Caenorhabditis vulgaris</name>
    <dbReference type="NCBI Taxonomy" id="31234"/>
    <lineage>
        <taxon>Eukaryota</taxon>
        <taxon>Metazoa</taxon>
        <taxon>Ecdysozoa</taxon>
        <taxon>Nematoda</taxon>
        <taxon>Chromadorea</taxon>
        <taxon>Rhabditida</taxon>
        <taxon>Rhabditina</taxon>
        <taxon>Rhabditomorpha</taxon>
        <taxon>Rhabditoidea</taxon>
        <taxon>Rhabditidae</taxon>
        <taxon>Peloderinae</taxon>
        <taxon>Caenorhabditis</taxon>
    </lineage>
</organism>
<proteinExistence type="predicted"/>
<dbReference type="Pfam" id="PF07735">
    <property type="entry name" value="FBA_2"/>
    <property type="match status" value="1"/>
</dbReference>
<dbReference type="RefSeq" id="XP_053586592.1">
    <property type="nucleotide sequence ID" value="XM_053727015.1"/>
</dbReference>
<protein>
    <recommendedName>
        <fullName evidence="1">Sdz-33 F-box domain-containing protein</fullName>
    </recommendedName>
</protein>
<feature type="domain" description="Sdz-33 F-box" evidence="1">
    <location>
        <begin position="62"/>
        <end position="122"/>
    </location>
</feature>
<name>A0A6A5H0H7_CAERE</name>
<evidence type="ECO:0000259" key="1">
    <source>
        <dbReference type="Pfam" id="PF07735"/>
    </source>
</evidence>
<dbReference type="EMBL" id="WUAV01000003">
    <property type="protein sequence ID" value="KAF1760499.1"/>
    <property type="molecule type" value="Genomic_DNA"/>
</dbReference>
<dbReference type="GeneID" id="78774739"/>
<evidence type="ECO:0000313" key="2">
    <source>
        <dbReference type="EMBL" id="KAF1760499.1"/>
    </source>
</evidence>
<dbReference type="AlphaFoldDB" id="A0A6A5H0H7"/>
<dbReference type="CTD" id="78774739"/>
<dbReference type="KEGG" id="crq:GCK72_008748"/>
<dbReference type="InterPro" id="IPR012885">
    <property type="entry name" value="F-box_Sdz-33"/>
</dbReference>
<comment type="caution">
    <text evidence="2">The sequence shown here is derived from an EMBL/GenBank/DDBJ whole genome shotgun (WGS) entry which is preliminary data.</text>
</comment>
<dbReference type="InterPro" id="IPR053222">
    <property type="entry name" value="Zygotic_Embryogenesis-Asso"/>
</dbReference>
<reference evidence="2 3" key="1">
    <citation type="submission" date="2019-12" db="EMBL/GenBank/DDBJ databases">
        <title>Chromosome-level assembly of the Caenorhabditis remanei genome.</title>
        <authorList>
            <person name="Teterina A.A."/>
            <person name="Willis J.H."/>
            <person name="Phillips P.C."/>
        </authorList>
    </citation>
    <scope>NUCLEOTIDE SEQUENCE [LARGE SCALE GENOMIC DNA]</scope>
    <source>
        <strain evidence="2 3">PX506</strain>
        <tissue evidence="2">Whole organism</tissue>
    </source>
</reference>
<sequence>MTFLRGNDRFEVESLKNAIKSVDQLFLTGENSESRNRVLLEHFKNANALILGRKPFEKACEVQKYFIRNFKSIAYCDDVSLDDMLLVNSERVELSRPISQKQFIRFLKHWIRGSNPRLQFMNLYIDIADLVNGEVYLKGINWIEITEESKKEIRQKHGIDD</sequence>
<dbReference type="PANTHER" id="PTHR22899:SF0">
    <property type="entry name" value="F-BOX ASSOCIATED DOMAIN-CONTAINING PROTEIN-RELATED"/>
    <property type="match status" value="1"/>
</dbReference>
<dbReference type="PANTHER" id="PTHR22899">
    <property type="entry name" value="CYCLIN-RELATED F-BOX FAMILY"/>
    <property type="match status" value="1"/>
</dbReference>
<dbReference type="Proteomes" id="UP000483820">
    <property type="component" value="Chromosome III"/>
</dbReference>
<evidence type="ECO:0000313" key="3">
    <source>
        <dbReference type="Proteomes" id="UP000483820"/>
    </source>
</evidence>
<gene>
    <name evidence="2" type="ORF">GCK72_008748</name>
</gene>